<accession>A0A0E9QSF8</accession>
<dbReference type="EMBL" id="GBXM01089362">
    <property type="protein sequence ID" value="JAH19215.1"/>
    <property type="molecule type" value="Transcribed_RNA"/>
</dbReference>
<proteinExistence type="predicted"/>
<reference evidence="1" key="1">
    <citation type="submission" date="2014-11" db="EMBL/GenBank/DDBJ databases">
        <authorList>
            <person name="Amaro Gonzalez C."/>
        </authorList>
    </citation>
    <scope>NUCLEOTIDE SEQUENCE</scope>
</reference>
<sequence length="46" mass="5125">METAHSIICTDNAHTWHPTLFSQPNLKSHYSLVPVAPPLTDTPINQ</sequence>
<evidence type="ECO:0000313" key="1">
    <source>
        <dbReference type="EMBL" id="JAH19215.1"/>
    </source>
</evidence>
<name>A0A0E9QSF8_ANGAN</name>
<protein>
    <submittedName>
        <fullName evidence="1">Uncharacterized protein</fullName>
    </submittedName>
</protein>
<dbReference type="AlphaFoldDB" id="A0A0E9QSF8"/>
<reference evidence="1" key="2">
    <citation type="journal article" date="2015" name="Fish Shellfish Immunol.">
        <title>Early steps in the European eel (Anguilla anguilla)-Vibrio vulnificus interaction in the gills: Role of the RtxA13 toxin.</title>
        <authorList>
            <person name="Callol A."/>
            <person name="Pajuelo D."/>
            <person name="Ebbesson L."/>
            <person name="Teles M."/>
            <person name="MacKenzie S."/>
            <person name="Amaro C."/>
        </authorList>
    </citation>
    <scope>NUCLEOTIDE SEQUENCE</scope>
</reference>
<organism evidence="1">
    <name type="scientific">Anguilla anguilla</name>
    <name type="common">European freshwater eel</name>
    <name type="synonym">Muraena anguilla</name>
    <dbReference type="NCBI Taxonomy" id="7936"/>
    <lineage>
        <taxon>Eukaryota</taxon>
        <taxon>Metazoa</taxon>
        <taxon>Chordata</taxon>
        <taxon>Craniata</taxon>
        <taxon>Vertebrata</taxon>
        <taxon>Euteleostomi</taxon>
        <taxon>Actinopterygii</taxon>
        <taxon>Neopterygii</taxon>
        <taxon>Teleostei</taxon>
        <taxon>Anguilliformes</taxon>
        <taxon>Anguillidae</taxon>
        <taxon>Anguilla</taxon>
    </lineage>
</organism>